<dbReference type="Proteomes" id="UP000332933">
    <property type="component" value="Unassembled WGS sequence"/>
</dbReference>
<dbReference type="OrthoDB" id="201018at2759"/>
<evidence type="ECO:0000313" key="3">
    <source>
        <dbReference type="Proteomes" id="UP000332933"/>
    </source>
</evidence>
<name>A0A485L0S9_9STRA</name>
<evidence type="ECO:0000313" key="2">
    <source>
        <dbReference type="EMBL" id="VFT90953.1"/>
    </source>
</evidence>
<organism evidence="2 3">
    <name type="scientific">Aphanomyces stellatus</name>
    <dbReference type="NCBI Taxonomy" id="120398"/>
    <lineage>
        <taxon>Eukaryota</taxon>
        <taxon>Sar</taxon>
        <taxon>Stramenopiles</taxon>
        <taxon>Oomycota</taxon>
        <taxon>Saprolegniomycetes</taxon>
        <taxon>Saprolegniales</taxon>
        <taxon>Verrucalvaceae</taxon>
        <taxon>Aphanomyces</taxon>
    </lineage>
</organism>
<keyword evidence="3" id="KW-1185">Reference proteome</keyword>
<reference evidence="1" key="2">
    <citation type="submission" date="2019-06" db="EMBL/GenBank/DDBJ databases">
        <title>Genomics analysis of Aphanomyces spp. identifies a new class of oomycete effector associated with host adaptation.</title>
        <authorList>
            <person name="Gaulin E."/>
        </authorList>
    </citation>
    <scope>NUCLEOTIDE SEQUENCE</scope>
    <source>
        <strain evidence="1">CBS 578.67</strain>
    </source>
</reference>
<protein>
    <submittedName>
        <fullName evidence="2">Aste57867_14126 protein</fullName>
    </submittedName>
</protein>
<reference evidence="2 3" key="1">
    <citation type="submission" date="2019-03" db="EMBL/GenBank/DDBJ databases">
        <authorList>
            <person name="Gaulin E."/>
            <person name="Dumas B."/>
        </authorList>
    </citation>
    <scope>NUCLEOTIDE SEQUENCE [LARGE SCALE GENOMIC DNA]</scope>
    <source>
        <strain evidence="2">CBS 568.67</strain>
    </source>
</reference>
<dbReference type="EMBL" id="CAADRA010005543">
    <property type="protein sequence ID" value="VFT90953.1"/>
    <property type="molecule type" value="Genomic_DNA"/>
</dbReference>
<proteinExistence type="predicted"/>
<evidence type="ECO:0000313" key="1">
    <source>
        <dbReference type="EMBL" id="KAF0695026.1"/>
    </source>
</evidence>
<sequence length="132" mass="14992">MFTSYRRTGTIVKQMSDFVQEQNHDLESDVLWWEQRIKVIQEWLKANPLRIGVPNDGTVETITQQIARGDKHVHVRVKAWNHIVAELHGIPGVCEKFTGAAAPSVDEISKCVKSIAGMKPCQIYVSITSRRH</sequence>
<dbReference type="AlphaFoldDB" id="A0A485L0S9"/>
<accession>A0A485L0S9</accession>
<dbReference type="EMBL" id="VJMH01005522">
    <property type="protein sequence ID" value="KAF0695026.1"/>
    <property type="molecule type" value="Genomic_DNA"/>
</dbReference>
<gene>
    <name evidence="2" type="primary">Aste57867_14126</name>
    <name evidence="1" type="ORF">As57867_014075</name>
    <name evidence="2" type="ORF">ASTE57867_14126</name>
</gene>